<feature type="domain" description="HTH asnC-type" evidence="4">
    <location>
        <begin position="11"/>
        <end position="72"/>
    </location>
</feature>
<dbReference type="Gene3D" id="3.30.70.920">
    <property type="match status" value="1"/>
</dbReference>
<reference evidence="6" key="1">
    <citation type="submission" date="2016-10" db="EMBL/GenBank/DDBJ databases">
        <authorList>
            <person name="Varghese N."/>
            <person name="Submissions S."/>
        </authorList>
    </citation>
    <scope>NUCLEOTIDE SEQUENCE [LARGE SCALE GENOMIC DNA]</scope>
    <source>
        <strain evidence="6">DSM 22329</strain>
    </source>
</reference>
<dbReference type="InterPro" id="IPR019888">
    <property type="entry name" value="Tscrpt_reg_AsnC-like"/>
</dbReference>
<keyword evidence="1" id="KW-0805">Transcription regulation</keyword>
<dbReference type="InterPro" id="IPR000485">
    <property type="entry name" value="AsnC-type_HTH_dom"/>
</dbReference>
<dbReference type="Proteomes" id="UP000199077">
    <property type="component" value="Chromosome I"/>
</dbReference>
<dbReference type="SMART" id="SM00344">
    <property type="entry name" value="HTH_ASNC"/>
    <property type="match status" value="1"/>
</dbReference>
<evidence type="ECO:0000313" key="6">
    <source>
        <dbReference type="Proteomes" id="UP000199077"/>
    </source>
</evidence>
<dbReference type="STRING" id="443156.SAMN04489867_1233"/>
<gene>
    <name evidence="5" type="ORF">SAMN04489867_1233</name>
</gene>
<protein>
    <submittedName>
        <fullName evidence="5">Transcriptional regulator, AsnC family</fullName>
    </submittedName>
</protein>
<dbReference type="PRINTS" id="PR00033">
    <property type="entry name" value="HTHASNC"/>
</dbReference>
<sequence length="155" mass="16981">MAVYGERMHNLDDWDWKLLGLLQNDARLGYRELARQSGLSAATVASRVRRMENTGVIAGYHAKVDPRAAGYGVTAFIVVDTNGRRESFRVAELAAETPAVLEDHRVTGSDDHVLKVAVADLADLEPLIDKLNEFGRSATTIVLSSPKPWGPLDKP</sequence>
<dbReference type="Pfam" id="PF01037">
    <property type="entry name" value="AsnC_trans_reg"/>
    <property type="match status" value="1"/>
</dbReference>
<dbReference type="Pfam" id="PF13404">
    <property type="entry name" value="HTH_AsnC-type"/>
    <property type="match status" value="1"/>
</dbReference>
<dbReference type="InterPro" id="IPR011008">
    <property type="entry name" value="Dimeric_a/b-barrel"/>
</dbReference>
<dbReference type="GO" id="GO:0043565">
    <property type="term" value="F:sequence-specific DNA binding"/>
    <property type="evidence" value="ECO:0007669"/>
    <property type="project" value="InterPro"/>
</dbReference>
<dbReference type="PROSITE" id="PS50956">
    <property type="entry name" value="HTH_ASNC_2"/>
    <property type="match status" value="1"/>
</dbReference>
<evidence type="ECO:0000259" key="4">
    <source>
        <dbReference type="PROSITE" id="PS50956"/>
    </source>
</evidence>
<dbReference type="GO" id="GO:0005829">
    <property type="term" value="C:cytosol"/>
    <property type="evidence" value="ECO:0007669"/>
    <property type="project" value="TreeGrafter"/>
</dbReference>
<dbReference type="GO" id="GO:0043200">
    <property type="term" value="P:response to amino acid"/>
    <property type="evidence" value="ECO:0007669"/>
    <property type="project" value="TreeGrafter"/>
</dbReference>
<dbReference type="SUPFAM" id="SSF54909">
    <property type="entry name" value="Dimeric alpha+beta barrel"/>
    <property type="match status" value="1"/>
</dbReference>
<dbReference type="InterPro" id="IPR036390">
    <property type="entry name" value="WH_DNA-bd_sf"/>
</dbReference>
<dbReference type="PANTHER" id="PTHR30154:SF53">
    <property type="entry name" value="HTH-TYPE TRANSCRIPTIONAL REGULATOR LRPC"/>
    <property type="match status" value="1"/>
</dbReference>
<dbReference type="AlphaFoldDB" id="A0A1H0PE20"/>
<keyword evidence="6" id="KW-1185">Reference proteome</keyword>
<proteinExistence type="predicted"/>
<organism evidence="5 6">
    <name type="scientific">Pedococcus dokdonensis</name>
    <dbReference type="NCBI Taxonomy" id="443156"/>
    <lineage>
        <taxon>Bacteria</taxon>
        <taxon>Bacillati</taxon>
        <taxon>Actinomycetota</taxon>
        <taxon>Actinomycetes</taxon>
        <taxon>Micrococcales</taxon>
        <taxon>Intrasporangiaceae</taxon>
        <taxon>Pedococcus</taxon>
    </lineage>
</organism>
<dbReference type="InterPro" id="IPR019887">
    <property type="entry name" value="Tscrpt_reg_AsnC/Lrp_C"/>
</dbReference>
<accession>A0A1H0PE20</accession>
<dbReference type="SUPFAM" id="SSF46785">
    <property type="entry name" value="Winged helix' DNA-binding domain"/>
    <property type="match status" value="1"/>
</dbReference>
<dbReference type="PANTHER" id="PTHR30154">
    <property type="entry name" value="LEUCINE-RESPONSIVE REGULATORY PROTEIN"/>
    <property type="match status" value="1"/>
</dbReference>
<evidence type="ECO:0000256" key="1">
    <source>
        <dbReference type="ARBA" id="ARBA00023015"/>
    </source>
</evidence>
<evidence type="ECO:0000256" key="2">
    <source>
        <dbReference type="ARBA" id="ARBA00023125"/>
    </source>
</evidence>
<evidence type="ECO:0000256" key="3">
    <source>
        <dbReference type="ARBA" id="ARBA00023163"/>
    </source>
</evidence>
<dbReference type="Gene3D" id="1.10.10.10">
    <property type="entry name" value="Winged helix-like DNA-binding domain superfamily/Winged helix DNA-binding domain"/>
    <property type="match status" value="1"/>
</dbReference>
<name>A0A1H0PE20_9MICO</name>
<evidence type="ECO:0000313" key="5">
    <source>
        <dbReference type="EMBL" id="SDP03254.1"/>
    </source>
</evidence>
<dbReference type="InterPro" id="IPR036388">
    <property type="entry name" value="WH-like_DNA-bd_sf"/>
</dbReference>
<keyword evidence="3" id="KW-0804">Transcription</keyword>
<keyword evidence="2" id="KW-0238">DNA-binding</keyword>
<dbReference type="EMBL" id="LT629711">
    <property type="protein sequence ID" value="SDP03254.1"/>
    <property type="molecule type" value="Genomic_DNA"/>
</dbReference>